<dbReference type="EMBL" id="PQFF01000121">
    <property type="protein sequence ID" value="RHZ80918.1"/>
    <property type="molecule type" value="Genomic_DNA"/>
</dbReference>
<dbReference type="AlphaFoldDB" id="A0A397J2J4"/>
<comment type="caution">
    <text evidence="2">The sequence shown here is derived from an EMBL/GenBank/DDBJ whole genome shotgun (WGS) entry which is preliminary data.</text>
</comment>
<proteinExistence type="predicted"/>
<feature type="region of interest" description="Disordered" evidence="1">
    <location>
        <begin position="146"/>
        <end position="174"/>
    </location>
</feature>
<organism evidence="2 3">
    <name type="scientific">Diversispora epigaea</name>
    <dbReference type="NCBI Taxonomy" id="1348612"/>
    <lineage>
        <taxon>Eukaryota</taxon>
        <taxon>Fungi</taxon>
        <taxon>Fungi incertae sedis</taxon>
        <taxon>Mucoromycota</taxon>
        <taxon>Glomeromycotina</taxon>
        <taxon>Glomeromycetes</taxon>
        <taxon>Diversisporales</taxon>
        <taxon>Diversisporaceae</taxon>
        <taxon>Diversispora</taxon>
    </lineage>
</organism>
<evidence type="ECO:0000313" key="3">
    <source>
        <dbReference type="Proteomes" id="UP000266861"/>
    </source>
</evidence>
<accession>A0A397J2J4</accession>
<keyword evidence="3" id="KW-1185">Reference proteome</keyword>
<reference evidence="2 3" key="1">
    <citation type="submission" date="2018-08" db="EMBL/GenBank/DDBJ databases">
        <title>Genome and evolution of the arbuscular mycorrhizal fungus Diversispora epigaea (formerly Glomus versiforme) and its bacterial endosymbionts.</title>
        <authorList>
            <person name="Sun X."/>
            <person name="Fei Z."/>
            <person name="Harrison M."/>
        </authorList>
    </citation>
    <scope>NUCLEOTIDE SEQUENCE [LARGE SCALE GENOMIC DNA]</scope>
    <source>
        <strain evidence="2 3">IT104</strain>
    </source>
</reference>
<dbReference type="Proteomes" id="UP000266861">
    <property type="component" value="Unassembled WGS sequence"/>
</dbReference>
<feature type="compositionally biased region" description="Low complexity" evidence="1">
    <location>
        <begin position="151"/>
        <end position="165"/>
    </location>
</feature>
<sequence length="310" mass="35490">MKQLHIDDLDKFLADEQIWPKDQYETLVTLTSKKIAETSENGTIDNLIQDDQINADDYSKKRRDQHEVVLKKFDNFMAIHLKTSGFFIFCGIAKDPETHEYNHNHHHQNIHHHHNYTIKEAWSSPKEGVEIPEKNKKYSSMWSATKRPKINNGNDSNDNANNYNDNNDDGEDLNLGFDGDDHSLMITTTANNGCGYKWQVQRNNLGVTSDALSTDSIEIKDAVNEPTLIKKERAAELSSWINHAILIVKFARTDEIIDDYSTEAIRTATEYFSIVDYESFKIIKNKFVAVNETCPNFLASELTAITENTT</sequence>
<name>A0A397J2J4_9GLOM</name>
<gene>
    <name evidence="2" type="ORF">Glove_130g38</name>
</gene>
<protein>
    <submittedName>
        <fullName evidence="2">Uncharacterized protein</fullName>
    </submittedName>
</protein>
<evidence type="ECO:0000256" key="1">
    <source>
        <dbReference type="SAM" id="MobiDB-lite"/>
    </source>
</evidence>
<evidence type="ECO:0000313" key="2">
    <source>
        <dbReference type="EMBL" id="RHZ80918.1"/>
    </source>
</evidence>